<feature type="region of interest" description="Disordered" evidence="1">
    <location>
        <begin position="1"/>
        <end position="52"/>
    </location>
</feature>
<evidence type="ECO:0000256" key="1">
    <source>
        <dbReference type="SAM" id="MobiDB-lite"/>
    </source>
</evidence>
<organism evidence="3 4">
    <name type="scientific">Sistotremastrum niveocremeum HHB9708</name>
    <dbReference type="NCBI Taxonomy" id="1314777"/>
    <lineage>
        <taxon>Eukaryota</taxon>
        <taxon>Fungi</taxon>
        <taxon>Dikarya</taxon>
        <taxon>Basidiomycota</taxon>
        <taxon>Agaricomycotina</taxon>
        <taxon>Agaricomycetes</taxon>
        <taxon>Sistotremastrales</taxon>
        <taxon>Sistotremastraceae</taxon>
        <taxon>Sertulicium</taxon>
        <taxon>Sertulicium niveocremeum</taxon>
    </lineage>
</organism>
<dbReference type="InterPro" id="IPR046528">
    <property type="entry name" value="DUF6593"/>
</dbReference>
<feature type="domain" description="DUF6593" evidence="2">
    <location>
        <begin position="79"/>
        <end position="229"/>
    </location>
</feature>
<accession>A0A164NHP8</accession>
<protein>
    <recommendedName>
        <fullName evidence="2">DUF6593 domain-containing protein</fullName>
    </recommendedName>
</protein>
<proteinExistence type="predicted"/>
<evidence type="ECO:0000313" key="3">
    <source>
        <dbReference type="EMBL" id="KZS87713.1"/>
    </source>
</evidence>
<dbReference type="Pfam" id="PF20236">
    <property type="entry name" value="DUF6593"/>
    <property type="match status" value="1"/>
</dbReference>
<gene>
    <name evidence="3" type="ORF">SISNIDRAFT_460648</name>
</gene>
<feature type="compositionally biased region" description="Basic and acidic residues" evidence="1">
    <location>
        <begin position="18"/>
        <end position="28"/>
    </location>
</feature>
<evidence type="ECO:0000313" key="4">
    <source>
        <dbReference type="Proteomes" id="UP000076722"/>
    </source>
</evidence>
<dbReference type="AlphaFoldDB" id="A0A164NHP8"/>
<dbReference type="Proteomes" id="UP000076722">
    <property type="component" value="Unassembled WGS sequence"/>
</dbReference>
<sequence length="255" mass="28446">MSFFAKRASESVDTLPAYRDKTLSRSKPEDDDASTLAPSTYTLEPEYDEESAPGSGAFVVTFDGYQLKQDVARAPGGRIMFSTVTEGSTYEKQRVLATKLKDGSGNTIGTFIRTPRGSDKLLIGDNTPVNRKTWLKPGRPFTKTLGSFTHDDVEYKWVSVKDPNQVTLELREESSKTLVARYQDSRRDWSIPLPDFVIHRAKIEIYASGLHMIHMIMFSFMVTELVRRDGSVDVMDIVTATGKAGMEGSMAAFTF</sequence>
<dbReference type="OrthoDB" id="3360976at2759"/>
<reference evidence="3 4" key="1">
    <citation type="journal article" date="2016" name="Mol. Biol. Evol.">
        <title>Comparative Genomics of Early-Diverging Mushroom-Forming Fungi Provides Insights into the Origins of Lignocellulose Decay Capabilities.</title>
        <authorList>
            <person name="Nagy L.G."/>
            <person name="Riley R."/>
            <person name="Tritt A."/>
            <person name="Adam C."/>
            <person name="Daum C."/>
            <person name="Floudas D."/>
            <person name="Sun H."/>
            <person name="Yadav J.S."/>
            <person name="Pangilinan J."/>
            <person name="Larsson K.H."/>
            <person name="Matsuura K."/>
            <person name="Barry K."/>
            <person name="Labutti K."/>
            <person name="Kuo R."/>
            <person name="Ohm R.A."/>
            <person name="Bhattacharya S.S."/>
            <person name="Shirouzu T."/>
            <person name="Yoshinaga Y."/>
            <person name="Martin F.M."/>
            <person name="Grigoriev I.V."/>
            <person name="Hibbett D.S."/>
        </authorList>
    </citation>
    <scope>NUCLEOTIDE SEQUENCE [LARGE SCALE GENOMIC DNA]</scope>
    <source>
        <strain evidence="3 4">HHB9708</strain>
    </source>
</reference>
<evidence type="ECO:0000259" key="2">
    <source>
        <dbReference type="Pfam" id="PF20236"/>
    </source>
</evidence>
<name>A0A164NHP8_9AGAM</name>
<dbReference type="EMBL" id="KV419445">
    <property type="protein sequence ID" value="KZS87713.1"/>
    <property type="molecule type" value="Genomic_DNA"/>
</dbReference>
<keyword evidence="4" id="KW-1185">Reference proteome</keyword>